<dbReference type="SUPFAM" id="SSF56281">
    <property type="entry name" value="Metallo-hydrolase/oxidoreductase"/>
    <property type="match status" value="1"/>
</dbReference>
<evidence type="ECO:0000256" key="1">
    <source>
        <dbReference type="SAM" id="MobiDB-lite"/>
    </source>
</evidence>
<dbReference type="Gene3D" id="3.60.15.10">
    <property type="entry name" value="Ribonuclease Z/Hydroxyacylglutathione hydrolase-like"/>
    <property type="match status" value="1"/>
</dbReference>
<dbReference type="SMART" id="SM00849">
    <property type="entry name" value="Lactamase_B"/>
    <property type="match status" value="1"/>
</dbReference>
<dbReference type="GO" id="GO:0016787">
    <property type="term" value="F:hydrolase activity"/>
    <property type="evidence" value="ECO:0007669"/>
    <property type="project" value="UniProtKB-KW"/>
</dbReference>
<sequence>MRVALGLLLAVSTLAAQDAKDTAEAHIAAAKAGAGDDFQNLFQFQCYGPGPAGPRPAARAGAQRAPVGGQRAGGPGRQGPPDRSTWYAEPVRVFDNLYFFGQSEYAVWAITTSEGIIVLDTIFDYSVEEEVAGGMKKLGLDPTMIKYAIVSHPHPDHDGGAKFLQDHYGTRVVMSAADWDVLDKRTTGTKPKRDVEATDGQKLTLGDITVTLYITPGHTPGTISTVFPVKDNGTPHLAALWGGVGLNRDPESVQTYIRSAQRFSGIVRQAGADIILANHTDWDRSKINLPMLARPTTGSPNPYIVGNTKVLGFLKVAEECATARVMEVN</sequence>
<organism evidence="4 5">
    <name type="scientific">Candidatus Acidiferrum panamense</name>
    <dbReference type="NCBI Taxonomy" id="2741543"/>
    <lineage>
        <taxon>Bacteria</taxon>
        <taxon>Pseudomonadati</taxon>
        <taxon>Acidobacteriota</taxon>
        <taxon>Terriglobia</taxon>
        <taxon>Candidatus Acidiferrales</taxon>
        <taxon>Candidatus Acidiferrum</taxon>
    </lineage>
</organism>
<evidence type="ECO:0000313" key="4">
    <source>
        <dbReference type="EMBL" id="MBA0088987.1"/>
    </source>
</evidence>
<feature type="compositionally biased region" description="Low complexity" evidence="1">
    <location>
        <begin position="55"/>
        <end position="69"/>
    </location>
</feature>
<feature type="region of interest" description="Disordered" evidence="1">
    <location>
        <begin position="52"/>
        <end position="84"/>
    </location>
</feature>
<dbReference type="InterPro" id="IPR050855">
    <property type="entry name" value="NDM-1-like"/>
</dbReference>
<dbReference type="Proteomes" id="UP000567293">
    <property type="component" value="Unassembled WGS sequence"/>
</dbReference>
<keyword evidence="5" id="KW-1185">Reference proteome</keyword>
<dbReference type="Pfam" id="PF00753">
    <property type="entry name" value="Lactamase_B"/>
    <property type="match status" value="1"/>
</dbReference>
<evidence type="ECO:0000259" key="3">
    <source>
        <dbReference type="SMART" id="SM00849"/>
    </source>
</evidence>
<proteinExistence type="predicted"/>
<keyword evidence="2" id="KW-0732">Signal</keyword>
<dbReference type="InterPro" id="IPR001279">
    <property type="entry name" value="Metallo-B-lactamas"/>
</dbReference>
<protein>
    <submittedName>
        <fullName evidence="4">MBL fold metallo-hydrolase</fullName>
    </submittedName>
</protein>
<dbReference type="PANTHER" id="PTHR42951">
    <property type="entry name" value="METALLO-BETA-LACTAMASE DOMAIN-CONTAINING"/>
    <property type="match status" value="1"/>
</dbReference>
<name>A0A7V8NWZ2_9BACT</name>
<evidence type="ECO:0000313" key="5">
    <source>
        <dbReference type="Proteomes" id="UP000567293"/>
    </source>
</evidence>
<feature type="signal peptide" evidence="2">
    <location>
        <begin position="1"/>
        <end position="15"/>
    </location>
</feature>
<feature type="chain" id="PRO_5030600008" evidence="2">
    <location>
        <begin position="16"/>
        <end position="329"/>
    </location>
</feature>
<gene>
    <name evidence="4" type="ORF">HRJ53_28695</name>
</gene>
<comment type="caution">
    <text evidence="4">The sequence shown here is derived from an EMBL/GenBank/DDBJ whole genome shotgun (WGS) entry which is preliminary data.</text>
</comment>
<accession>A0A7V8NWZ2</accession>
<dbReference type="EMBL" id="JACDQQ010002780">
    <property type="protein sequence ID" value="MBA0088987.1"/>
    <property type="molecule type" value="Genomic_DNA"/>
</dbReference>
<reference evidence="4" key="1">
    <citation type="submission" date="2020-06" db="EMBL/GenBank/DDBJ databases">
        <title>Legume-microbial interactions unlock mineral nutrients during tropical forest succession.</title>
        <authorList>
            <person name="Epihov D.Z."/>
        </authorList>
    </citation>
    <scope>NUCLEOTIDE SEQUENCE [LARGE SCALE GENOMIC DNA]</scope>
    <source>
        <strain evidence="4">Pan2503</strain>
    </source>
</reference>
<dbReference type="CDD" id="cd16280">
    <property type="entry name" value="metallo-hydrolase-like_MBL-fold"/>
    <property type="match status" value="1"/>
</dbReference>
<feature type="domain" description="Metallo-beta-lactamase" evidence="3">
    <location>
        <begin position="104"/>
        <end position="279"/>
    </location>
</feature>
<dbReference type="AlphaFoldDB" id="A0A7V8NWZ2"/>
<dbReference type="InterPro" id="IPR036866">
    <property type="entry name" value="RibonucZ/Hydroxyglut_hydro"/>
</dbReference>
<evidence type="ECO:0000256" key="2">
    <source>
        <dbReference type="SAM" id="SignalP"/>
    </source>
</evidence>